<feature type="region of interest" description="Disordered" evidence="2">
    <location>
        <begin position="37"/>
        <end position="56"/>
    </location>
</feature>
<feature type="repeat" description="TPR" evidence="1">
    <location>
        <begin position="364"/>
        <end position="397"/>
    </location>
</feature>
<keyword evidence="1" id="KW-0802">TPR repeat</keyword>
<keyword evidence="3" id="KW-0732">Signal</keyword>
<evidence type="ECO:0000256" key="3">
    <source>
        <dbReference type="SAM" id="SignalP"/>
    </source>
</evidence>
<dbReference type="SMART" id="SM00028">
    <property type="entry name" value="TPR"/>
    <property type="match status" value="7"/>
</dbReference>
<protein>
    <recommendedName>
        <fullName evidence="6">Tetratricopeptide repeat protein</fullName>
    </recommendedName>
</protein>
<evidence type="ECO:0000256" key="1">
    <source>
        <dbReference type="PROSITE-ProRule" id="PRU00339"/>
    </source>
</evidence>
<dbReference type="Gene3D" id="1.25.40.10">
    <property type="entry name" value="Tetratricopeptide repeat domain"/>
    <property type="match status" value="3"/>
</dbReference>
<proteinExistence type="predicted"/>
<dbReference type="KEGG" id="fli:Fleli_0233"/>
<dbReference type="SUPFAM" id="SSF48452">
    <property type="entry name" value="TPR-like"/>
    <property type="match status" value="2"/>
</dbReference>
<sequence length="493" mass="55939" precursor="true">MTTHKQIFKQLSKQCLFLAFLFSSFFMSATLAQAQNDSETTNTDDTHTLPNSNKGEGLDEYVVAEQLRMTQKFPQAIPFYDKAIAKEPENLEYLYNKCMCYYEGRNYPSAESCFQSVLEKKANYIPAYEMLANTYKQEKNYGNAVKMYDKIINIAEDDGEKFAYLFTTIDLLFRTGNVEDAGKYIKNANSLFPGMPDLFYLQARYENTVGNHEKALELMTELMEVTGGETGVGYDKDYYELGYTHFQLANYSDAEEAFSKITKGSQFSARAKEFSPEFLMRVANGYSKVYEFNEAKQLLEKVIAMKDPFPDAQELKAYIENKSEKDTLLQKLNFRLEMDEKARSGKLEGDQEPRKFMLNTPQKLEIYGKLTKVYLEVANYDDALEFSRQYAAINPKNPLILFYQALALQKVGDDVEAESLLLAISSTPQINRNARAMAAFALGIFQHRGKQYALAVKNLKKAAILSPSFGPASKYEIASISVKDPNAAAEDGE</sequence>
<dbReference type="Pfam" id="PF14559">
    <property type="entry name" value="TPR_19"/>
    <property type="match status" value="1"/>
</dbReference>
<gene>
    <name evidence="4" type="ordered locus">Fleli_0233</name>
</gene>
<dbReference type="PANTHER" id="PTHR12558">
    <property type="entry name" value="CELL DIVISION CYCLE 16,23,27"/>
    <property type="match status" value="1"/>
</dbReference>
<evidence type="ECO:0000313" key="4">
    <source>
        <dbReference type="EMBL" id="AFM02727.1"/>
    </source>
</evidence>
<dbReference type="HOGENOM" id="CLU_003728_2_2_10"/>
<feature type="repeat" description="TPR" evidence="1">
    <location>
        <begin position="125"/>
        <end position="158"/>
    </location>
</feature>
<dbReference type="STRING" id="880071.Fleli_0233"/>
<evidence type="ECO:0000256" key="2">
    <source>
        <dbReference type="SAM" id="MobiDB-lite"/>
    </source>
</evidence>
<dbReference type="GO" id="GO:0051301">
    <property type="term" value="P:cell division"/>
    <property type="evidence" value="ECO:0007669"/>
    <property type="project" value="TreeGrafter"/>
</dbReference>
<dbReference type="eggNOG" id="COG0457">
    <property type="taxonomic scope" value="Bacteria"/>
</dbReference>
<evidence type="ECO:0008006" key="6">
    <source>
        <dbReference type="Google" id="ProtNLM"/>
    </source>
</evidence>
<feature type="compositionally biased region" description="Polar residues" evidence="2">
    <location>
        <begin position="37"/>
        <end position="54"/>
    </location>
</feature>
<dbReference type="AlphaFoldDB" id="I4AFJ2"/>
<evidence type="ECO:0000313" key="5">
    <source>
        <dbReference type="Proteomes" id="UP000006054"/>
    </source>
</evidence>
<dbReference type="EMBL" id="CP003345">
    <property type="protein sequence ID" value="AFM02727.1"/>
    <property type="molecule type" value="Genomic_DNA"/>
</dbReference>
<dbReference type="InterPro" id="IPR011990">
    <property type="entry name" value="TPR-like_helical_dom_sf"/>
</dbReference>
<dbReference type="PROSITE" id="PS50005">
    <property type="entry name" value="TPR"/>
    <property type="match status" value="2"/>
</dbReference>
<dbReference type="OrthoDB" id="9780183at2"/>
<feature type="chain" id="PRO_5003686025" description="Tetratricopeptide repeat protein" evidence="3">
    <location>
        <begin position="35"/>
        <end position="493"/>
    </location>
</feature>
<dbReference type="PANTHER" id="PTHR12558:SF13">
    <property type="entry name" value="CELL DIVISION CYCLE PROTEIN 27 HOMOLOG"/>
    <property type="match status" value="1"/>
</dbReference>
<reference evidence="5" key="1">
    <citation type="submission" date="2012-06" db="EMBL/GenBank/DDBJ databases">
        <title>The complete genome of Flexibacter litoralis DSM 6794.</title>
        <authorList>
            <person name="Lucas S."/>
            <person name="Copeland A."/>
            <person name="Lapidus A."/>
            <person name="Glavina del Rio T."/>
            <person name="Dalin E."/>
            <person name="Tice H."/>
            <person name="Bruce D."/>
            <person name="Goodwin L."/>
            <person name="Pitluck S."/>
            <person name="Peters L."/>
            <person name="Ovchinnikova G."/>
            <person name="Lu M."/>
            <person name="Kyrpides N."/>
            <person name="Mavromatis K."/>
            <person name="Ivanova N."/>
            <person name="Brettin T."/>
            <person name="Detter J.C."/>
            <person name="Han C."/>
            <person name="Larimer F."/>
            <person name="Land M."/>
            <person name="Hauser L."/>
            <person name="Markowitz V."/>
            <person name="Cheng J.-F."/>
            <person name="Hugenholtz P."/>
            <person name="Woyke T."/>
            <person name="Wu D."/>
            <person name="Spring S."/>
            <person name="Lang E."/>
            <person name="Kopitz M."/>
            <person name="Brambilla E."/>
            <person name="Klenk H.-P."/>
            <person name="Eisen J.A."/>
        </authorList>
    </citation>
    <scope>NUCLEOTIDE SEQUENCE [LARGE SCALE GENOMIC DNA]</scope>
    <source>
        <strain evidence="5">ATCC 23117 / DSM 6794 / NBRC 15988 / NCIMB 1366 / Sio-4</strain>
    </source>
</reference>
<name>I4AFJ2_BERLS</name>
<accession>I4AFJ2</accession>
<dbReference type="RefSeq" id="WP_014796192.1">
    <property type="nucleotide sequence ID" value="NC_018018.1"/>
</dbReference>
<keyword evidence="5" id="KW-1185">Reference proteome</keyword>
<organism evidence="4 5">
    <name type="scientific">Bernardetia litoralis (strain ATCC 23117 / DSM 6794 / NBRC 15988 / NCIMB 1366 / Fx l1 / Sio-4)</name>
    <name type="common">Flexibacter litoralis</name>
    <dbReference type="NCBI Taxonomy" id="880071"/>
    <lineage>
        <taxon>Bacteria</taxon>
        <taxon>Pseudomonadati</taxon>
        <taxon>Bacteroidota</taxon>
        <taxon>Cytophagia</taxon>
        <taxon>Cytophagales</taxon>
        <taxon>Bernardetiaceae</taxon>
        <taxon>Bernardetia</taxon>
    </lineage>
</organism>
<dbReference type="Proteomes" id="UP000006054">
    <property type="component" value="Chromosome"/>
</dbReference>
<dbReference type="InterPro" id="IPR019734">
    <property type="entry name" value="TPR_rpt"/>
</dbReference>
<feature type="signal peptide" evidence="3">
    <location>
        <begin position="1"/>
        <end position="34"/>
    </location>
</feature>